<protein>
    <submittedName>
        <fullName evidence="10">Heat shock protein 83 (Trinotate prediction)</fullName>
    </submittedName>
</protein>
<evidence type="ECO:0000256" key="3">
    <source>
        <dbReference type="ARBA" id="ARBA00022490"/>
    </source>
</evidence>
<dbReference type="InterPro" id="IPR001404">
    <property type="entry name" value="Hsp90_fam"/>
</dbReference>
<dbReference type="GO" id="GO:0005737">
    <property type="term" value="C:cytoplasm"/>
    <property type="evidence" value="ECO:0007669"/>
    <property type="project" value="UniProtKB-SubCell"/>
</dbReference>
<name>A0A6B2FYU0_MYXSQ</name>
<dbReference type="GO" id="GO:0005524">
    <property type="term" value="F:ATP binding"/>
    <property type="evidence" value="ECO:0007669"/>
    <property type="project" value="UniProtKB-KW"/>
</dbReference>
<dbReference type="SUPFAM" id="SSF54211">
    <property type="entry name" value="Ribosomal protein S5 domain 2-like"/>
    <property type="match status" value="1"/>
</dbReference>
<evidence type="ECO:0000256" key="6">
    <source>
        <dbReference type="ARBA" id="ARBA00023016"/>
    </source>
</evidence>
<evidence type="ECO:0000256" key="9">
    <source>
        <dbReference type="SAM" id="MobiDB-lite"/>
    </source>
</evidence>
<keyword evidence="8" id="KW-0175">Coiled coil</keyword>
<evidence type="ECO:0000256" key="4">
    <source>
        <dbReference type="ARBA" id="ARBA00022741"/>
    </source>
</evidence>
<dbReference type="InterPro" id="IPR020568">
    <property type="entry name" value="Ribosomal_Su5_D2-typ_SF"/>
</dbReference>
<dbReference type="AlphaFoldDB" id="A0A6B2FYU0"/>
<feature type="region of interest" description="Disordered" evidence="9">
    <location>
        <begin position="327"/>
        <end position="350"/>
    </location>
</feature>
<evidence type="ECO:0000313" key="10">
    <source>
        <dbReference type="EMBL" id="NDJ96392.1"/>
    </source>
</evidence>
<keyword evidence="5" id="KW-0067">ATP-binding</keyword>
<evidence type="ECO:0000256" key="7">
    <source>
        <dbReference type="ARBA" id="ARBA00023186"/>
    </source>
</evidence>
<accession>A0A6B2FYU0</accession>
<dbReference type="SUPFAM" id="SSF110942">
    <property type="entry name" value="HSP90 C-terminal domain"/>
    <property type="match status" value="1"/>
</dbReference>
<feature type="coiled-coil region" evidence="8">
    <location>
        <begin position="174"/>
        <end position="201"/>
    </location>
</feature>
<dbReference type="PANTHER" id="PTHR11528">
    <property type="entry name" value="HEAT SHOCK PROTEIN 90 FAMILY MEMBER"/>
    <property type="match status" value="1"/>
</dbReference>
<comment type="similarity">
    <text evidence="2">Belongs to the heat shock protein 90 family.</text>
</comment>
<evidence type="ECO:0000256" key="1">
    <source>
        <dbReference type="ARBA" id="ARBA00004496"/>
    </source>
</evidence>
<dbReference type="Gene3D" id="3.30.230.80">
    <property type="match status" value="1"/>
</dbReference>
<dbReference type="Gene3D" id="1.20.120.790">
    <property type="entry name" value="Heat shock protein 90, C-terminal domain"/>
    <property type="match status" value="1"/>
</dbReference>
<dbReference type="Pfam" id="PF00183">
    <property type="entry name" value="HSP90"/>
    <property type="match status" value="1"/>
</dbReference>
<dbReference type="GO" id="GO:0016887">
    <property type="term" value="F:ATP hydrolysis activity"/>
    <property type="evidence" value="ECO:0007669"/>
    <property type="project" value="InterPro"/>
</dbReference>
<evidence type="ECO:0000256" key="8">
    <source>
        <dbReference type="SAM" id="Coils"/>
    </source>
</evidence>
<dbReference type="Gene3D" id="3.40.50.11260">
    <property type="match status" value="1"/>
</dbReference>
<dbReference type="FunFam" id="1.20.120.790:FF:000001">
    <property type="entry name" value="Heat shock protein 90 alpha"/>
    <property type="match status" value="1"/>
</dbReference>
<comment type="subcellular location">
    <subcellularLocation>
        <location evidence="1">Cytoplasm</location>
    </subcellularLocation>
</comment>
<dbReference type="InterPro" id="IPR037196">
    <property type="entry name" value="HSP90_C"/>
</dbReference>
<keyword evidence="4" id="KW-0547">Nucleotide-binding</keyword>
<keyword evidence="7" id="KW-0143">Chaperone</keyword>
<organism evidence="10">
    <name type="scientific">Myxobolus squamalis</name>
    <name type="common">Myxosporean</name>
    <dbReference type="NCBI Taxonomy" id="59785"/>
    <lineage>
        <taxon>Eukaryota</taxon>
        <taxon>Metazoa</taxon>
        <taxon>Cnidaria</taxon>
        <taxon>Myxozoa</taxon>
        <taxon>Myxosporea</taxon>
        <taxon>Bivalvulida</taxon>
        <taxon>Platysporina</taxon>
        <taxon>Myxobolidae</taxon>
        <taxon>Myxobolus</taxon>
    </lineage>
</organism>
<dbReference type="FunFam" id="3.40.50.11260:FF:000001">
    <property type="entry name" value="Heat shock protein 90 alpha"/>
    <property type="match status" value="1"/>
</dbReference>
<dbReference type="GO" id="GO:0051082">
    <property type="term" value="F:unfolded protein binding"/>
    <property type="evidence" value="ECO:0007669"/>
    <property type="project" value="InterPro"/>
</dbReference>
<dbReference type="EMBL" id="GHBR01000988">
    <property type="protein sequence ID" value="NDJ96392.1"/>
    <property type="molecule type" value="Transcribed_RNA"/>
</dbReference>
<reference evidence="10" key="1">
    <citation type="submission" date="2018-11" db="EMBL/GenBank/DDBJ databases">
        <title>Myxobolus squamalis genome and transcriptome.</title>
        <authorList>
            <person name="Yahalomi D."/>
            <person name="Atkinson S.D."/>
            <person name="Neuhof M."/>
            <person name="Chang E.S."/>
            <person name="Philippe H."/>
            <person name="Cartwright P."/>
            <person name="Bartholomew J.L."/>
            <person name="Huchon D."/>
        </authorList>
    </citation>
    <scope>NUCLEOTIDE SEQUENCE</scope>
    <source>
        <strain evidence="10">71B08</strain>
        <tissue evidence="10">Whole</tissue>
    </source>
</reference>
<keyword evidence="6 10" id="KW-0346">Stress response</keyword>
<proteinExistence type="inferred from homology"/>
<evidence type="ECO:0000256" key="2">
    <source>
        <dbReference type="ARBA" id="ARBA00008239"/>
    </source>
</evidence>
<evidence type="ECO:0000256" key="5">
    <source>
        <dbReference type="ARBA" id="ARBA00022840"/>
    </source>
</evidence>
<dbReference type="GO" id="GO:0140662">
    <property type="term" value="F:ATP-dependent protein folding chaperone"/>
    <property type="evidence" value="ECO:0007669"/>
    <property type="project" value="InterPro"/>
</dbReference>
<sequence length="350" mass="40202">MPSYLQFCQVLVDSEDLPLNISRETLQQTKIIKVIKKNLIKKTLELIGEIMEDENNRKIFWEQFSKNIKLGIHEDSVHREKLVEFLMYETSYSPDTYCFLKDVASRVKEGQNDLYYISGESKAIVSQSVFTERLRKRGFEVIYMTEAIDEYMIQQIKEYKGKKLVCITKENLVLPETDEEKKEFEEKKKTYEDLCKFIQEVLGKSVESVVLSKRLASSPCCIVTGEYGWTSNMERIMKAQALSDTTSMGHMSSKKHFEINPDHPIVQDMLAKVKVDPKSPLLRDLSSLIYETALLQSGFSLSNPQAHATRVYRMVTAGLGLTDVEEETTSVDDLPATETPQDNLKMEEVD</sequence>
<keyword evidence="3" id="KW-0963">Cytoplasm</keyword>